<dbReference type="EMBL" id="JAAAML010000001">
    <property type="protein sequence ID" value="MCO6406895.1"/>
    <property type="molecule type" value="Genomic_DNA"/>
</dbReference>
<feature type="transmembrane region" description="Helical" evidence="1">
    <location>
        <begin position="7"/>
        <end position="34"/>
    </location>
</feature>
<reference evidence="2 3" key="1">
    <citation type="submission" date="2020-01" db="EMBL/GenBank/DDBJ databases">
        <title>Genomes of bacteria type strains.</title>
        <authorList>
            <person name="Chen J."/>
            <person name="Zhu S."/>
            <person name="Yang J."/>
        </authorList>
    </citation>
    <scope>NUCLEOTIDE SEQUENCE [LARGE SCALE GENOMIC DNA]</scope>
    <source>
        <strain evidence="2 3">DSM 16655</strain>
    </source>
</reference>
<organism evidence="2 3">
    <name type="scientific">Hoeflea alexandrii</name>
    <dbReference type="NCBI Taxonomy" id="288436"/>
    <lineage>
        <taxon>Bacteria</taxon>
        <taxon>Pseudomonadati</taxon>
        <taxon>Pseudomonadota</taxon>
        <taxon>Alphaproteobacteria</taxon>
        <taxon>Hyphomicrobiales</taxon>
        <taxon>Rhizobiaceae</taxon>
        <taxon>Hoeflea</taxon>
    </lineage>
</organism>
<comment type="caution">
    <text evidence="2">The sequence shown here is derived from an EMBL/GenBank/DDBJ whole genome shotgun (WGS) entry which is preliminary data.</text>
</comment>
<feature type="transmembrane region" description="Helical" evidence="1">
    <location>
        <begin position="212"/>
        <end position="230"/>
    </location>
</feature>
<evidence type="ECO:0000313" key="3">
    <source>
        <dbReference type="Proteomes" id="UP001320715"/>
    </source>
</evidence>
<evidence type="ECO:0000256" key="1">
    <source>
        <dbReference type="SAM" id="Phobius"/>
    </source>
</evidence>
<keyword evidence="1" id="KW-0472">Membrane</keyword>
<dbReference type="Pfam" id="PF14329">
    <property type="entry name" value="DUF4386"/>
    <property type="match status" value="1"/>
</dbReference>
<dbReference type="Proteomes" id="UP001320715">
    <property type="component" value="Unassembled WGS sequence"/>
</dbReference>
<keyword evidence="1" id="KW-1133">Transmembrane helix</keyword>
<feature type="transmembrane region" description="Helical" evidence="1">
    <location>
        <begin position="179"/>
        <end position="200"/>
    </location>
</feature>
<feature type="transmembrane region" description="Helical" evidence="1">
    <location>
        <begin position="60"/>
        <end position="82"/>
    </location>
</feature>
<gene>
    <name evidence="2" type="ORF">GTW23_01805</name>
</gene>
<dbReference type="InterPro" id="IPR025495">
    <property type="entry name" value="DUF4386"/>
</dbReference>
<name>A0ABT1CMV2_9HYPH</name>
<accession>A0ABT1CMV2</accession>
<dbReference type="RefSeq" id="WP_252914391.1">
    <property type="nucleotide sequence ID" value="NZ_JAAAML010000001.1"/>
</dbReference>
<feature type="transmembrane region" description="Helical" evidence="1">
    <location>
        <begin position="91"/>
        <end position="114"/>
    </location>
</feature>
<protein>
    <submittedName>
        <fullName evidence="2">DUF4386 family protein</fullName>
    </submittedName>
</protein>
<proteinExistence type="predicted"/>
<evidence type="ECO:0000313" key="2">
    <source>
        <dbReference type="EMBL" id="MCO6406895.1"/>
    </source>
</evidence>
<keyword evidence="1" id="KW-0812">Transmembrane</keyword>
<keyword evidence="3" id="KW-1185">Reference proteome</keyword>
<sequence length="233" mass="24532">MTTSRSLFIVGGLVVAEAALLFVPLAILGAAISWPDSLDFAPSEALPLIFDQIGQVRLGYGIYLVYSLAWALIGPAIAWMALGRNRQMGPLFVTAVALICVSALARAIGIIRWLTASTLLAESYGAATPELRQTIDLLQSAVNAWGGAIGEILGVSLFTVGWLIAVSLIILRNDGLPKILGWAGLIVAPVLASPVVELFGMEASIALSTTSIHLWLFATGFTMIGMALFGKGH</sequence>
<feature type="transmembrane region" description="Helical" evidence="1">
    <location>
        <begin position="152"/>
        <end position="172"/>
    </location>
</feature>